<gene>
    <name evidence="6" type="ORF">HETIRDRAFT_474236</name>
</gene>
<feature type="domain" description="CS" evidence="5">
    <location>
        <begin position="7"/>
        <end position="94"/>
    </location>
</feature>
<dbReference type="PANTHER" id="PTHR12356">
    <property type="entry name" value="NUCLEAR MOVEMENT PROTEIN NUDC"/>
    <property type="match status" value="1"/>
</dbReference>
<sequence length="491" mass="53688">MNWSQEYPSYSYSWHQSHDQATVLLLVPYETPDEEVQVTIERNHLVAGVRGQPPVVKGRLYGNVDIASSVWQLESHASRLSLRERTTSTTSTVSTRSSYAFVSDPDISSSFAASVGSGPTSDTEEFLASSPALSSPVSSSADERVGFATVQRQQSRRNTFRAVSPRNVSLSLASSFSSSESLHASTSGRLLTIHLEKADSVIWPSMIVGPVPETLSPCHPSPTGLSTDLEQTYNMDPTSLVLLAFDLFDIRQDKESAFEYLLRAWHQAHLPSAAIRLVTHYVPLHLTSDDTLKDPETPVVPGTSAYYAQCLGGPLGLAQLYLEAGLLYLEGTASALLSTAYSPLSSIRLPPQSQSVGSGAEGVTAAWKRDREISRRYFQRAHNLHPSLDVPLLPSEGEDVLRESTSDVTLQMPTIEVNPPVEDRVSRTHPRQKRRQKGDVGIFDDSKRSAMEELDNTWYLYLPGLVGAGTALLVVGVVGALSFSSWRKNQG</sequence>
<dbReference type="OrthoDB" id="266138at2759"/>
<name>W4KBI4_HETIT</name>
<feature type="region of interest" description="Disordered" evidence="3">
    <location>
        <begin position="112"/>
        <end position="139"/>
    </location>
</feature>
<evidence type="ECO:0000259" key="5">
    <source>
        <dbReference type="PROSITE" id="PS51203"/>
    </source>
</evidence>
<feature type="compositionally biased region" description="Polar residues" evidence="3">
    <location>
        <begin position="112"/>
        <end position="121"/>
    </location>
</feature>
<dbReference type="HOGENOM" id="CLU_034816_0_0_1"/>
<dbReference type="GO" id="GO:0006457">
    <property type="term" value="P:protein folding"/>
    <property type="evidence" value="ECO:0007669"/>
    <property type="project" value="TreeGrafter"/>
</dbReference>
<dbReference type="SUPFAM" id="SSF49764">
    <property type="entry name" value="HSP20-like chaperones"/>
    <property type="match status" value="1"/>
</dbReference>
<evidence type="ECO:0000256" key="2">
    <source>
        <dbReference type="ARBA" id="ARBA00022490"/>
    </source>
</evidence>
<reference evidence="6 7" key="1">
    <citation type="journal article" date="2012" name="New Phytol.">
        <title>Insight into trade-off between wood decay and parasitism from the genome of a fungal forest pathogen.</title>
        <authorList>
            <person name="Olson A."/>
            <person name="Aerts A."/>
            <person name="Asiegbu F."/>
            <person name="Belbahri L."/>
            <person name="Bouzid O."/>
            <person name="Broberg A."/>
            <person name="Canback B."/>
            <person name="Coutinho P.M."/>
            <person name="Cullen D."/>
            <person name="Dalman K."/>
            <person name="Deflorio G."/>
            <person name="van Diepen L.T."/>
            <person name="Dunand C."/>
            <person name="Duplessis S."/>
            <person name="Durling M."/>
            <person name="Gonthier P."/>
            <person name="Grimwood J."/>
            <person name="Fossdal C.G."/>
            <person name="Hansson D."/>
            <person name="Henrissat B."/>
            <person name="Hietala A."/>
            <person name="Himmelstrand K."/>
            <person name="Hoffmeister D."/>
            <person name="Hogberg N."/>
            <person name="James T.Y."/>
            <person name="Karlsson M."/>
            <person name="Kohler A."/>
            <person name="Kues U."/>
            <person name="Lee Y.H."/>
            <person name="Lin Y.C."/>
            <person name="Lind M."/>
            <person name="Lindquist E."/>
            <person name="Lombard V."/>
            <person name="Lucas S."/>
            <person name="Lunden K."/>
            <person name="Morin E."/>
            <person name="Murat C."/>
            <person name="Park J."/>
            <person name="Raffaello T."/>
            <person name="Rouze P."/>
            <person name="Salamov A."/>
            <person name="Schmutz J."/>
            <person name="Solheim H."/>
            <person name="Stahlberg J."/>
            <person name="Velez H."/>
            <person name="de Vries R.P."/>
            <person name="Wiebenga A."/>
            <person name="Woodward S."/>
            <person name="Yakovlev I."/>
            <person name="Garbelotto M."/>
            <person name="Martin F."/>
            <person name="Grigoriev I.V."/>
            <person name="Stenlid J."/>
        </authorList>
    </citation>
    <scope>NUCLEOTIDE SEQUENCE [LARGE SCALE GENOMIC DNA]</scope>
    <source>
        <strain evidence="6 7">TC 32-1</strain>
    </source>
</reference>
<dbReference type="RefSeq" id="XP_009545373.1">
    <property type="nucleotide sequence ID" value="XM_009547078.1"/>
</dbReference>
<dbReference type="InParanoid" id="W4KBI4"/>
<dbReference type="Gene3D" id="2.60.40.790">
    <property type="match status" value="1"/>
</dbReference>
<proteinExistence type="predicted"/>
<protein>
    <recommendedName>
        <fullName evidence="5">CS domain-containing protein</fullName>
    </recommendedName>
</protein>
<dbReference type="GO" id="GO:0005737">
    <property type="term" value="C:cytoplasm"/>
    <property type="evidence" value="ECO:0007669"/>
    <property type="project" value="UniProtKB-SubCell"/>
</dbReference>
<dbReference type="GO" id="GO:0051082">
    <property type="term" value="F:unfolded protein binding"/>
    <property type="evidence" value="ECO:0007669"/>
    <property type="project" value="TreeGrafter"/>
</dbReference>
<feature type="transmembrane region" description="Helical" evidence="4">
    <location>
        <begin position="458"/>
        <end position="483"/>
    </location>
</feature>
<evidence type="ECO:0000256" key="3">
    <source>
        <dbReference type="SAM" id="MobiDB-lite"/>
    </source>
</evidence>
<evidence type="ECO:0000256" key="1">
    <source>
        <dbReference type="ARBA" id="ARBA00004496"/>
    </source>
</evidence>
<accession>W4KBI4</accession>
<dbReference type="KEGG" id="hir:HETIRDRAFT_474236"/>
<dbReference type="InterPro" id="IPR007052">
    <property type="entry name" value="CS_dom"/>
</dbReference>
<dbReference type="PROSITE" id="PS51203">
    <property type="entry name" value="CS"/>
    <property type="match status" value="1"/>
</dbReference>
<feature type="compositionally biased region" description="Low complexity" evidence="3">
    <location>
        <begin position="127"/>
        <end position="139"/>
    </location>
</feature>
<dbReference type="InterPro" id="IPR008978">
    <property type="entry name" value="HSP20-like_chaperone"/>
</dbReference>
<keyword evidence="4" id="KW-0812">Transmembrane</keyword>
<dbReference type="STRING" id="747525.W4KBI4"/>
<dbReference type="InterPro" id="IPR037898">
    <property type="entry name" value="NudC_fam"/>
</dbReference>
<evidence type="ECO:0000256" key="4">
    <source>
        <dbReference type="SAM" id="Phobius"/>
    </source>
</evidence>
<dbReference type="eggNOG" id="ENOG502SHG5">
    <property type="taxonomic scope" value="Eukaryota"/>
</dbReference>
<keyword evidence="7" id="KW-1185">Reference proteome</keyword>
<dbReference type="Pfam" id="PF04969">
    <property type="entry name" value="CS"/>
    <property type="match status" value="1"/>
</dbReference>
<keyword evidence="4" id="KW-1133">Transmembrane helix</keyword>
<evidence type="ECO:0000313" key="6">
    <source>
        <dbReference type="EMBL" id="ETW83089.1"/>
    </source>
</evidence>
<evidence type="ECO:0000313" key="7">
    <source>
        <dbReference type="Proteomes" id="UP000030671"/>
    </source>
</evidence>
<dbReference type="Proteomes" id="UP000030671">
    <property type="component" value="Unassembled WGS sequence"/>
</dbReference>
<organism evidence="6 7">
    <name type="scientific">Heterobasidion irregulare (strain TC 32-1)</name>
    <dbReference type="NCBI Taxonomy" id="747525"/>
    <lineage>
        <taxon>Eukaryota</taxon>
        <taxon>Fungi</taxon>
        <taxon>Dikarya</taxon>
        <taxon>Basidiomycota</taxon>
        <taxon>Agaricomycotina</taxon>
        <taxon>Agaricomycetes</taxon>
        <taxon>Russulales</taxon>
        <taxon>Bondarzewiaceae</taxon>
        <taxon>Heterobasidion</taxon>
        <taxon>Heterobasidion annosum species complex</taxon>
    </lineage>
</organism>
<comment type="subcellular location">
    <subcellularLocation>
        <location evidence="1">Cytoplasm</location>
    </subcellularLocation>
</comment>
<dbReference type="AlphaFoldDB" id="W4KBI4"/>
<keyword evidence="2" id="KW-0963">Cytoplasm</keyword>
<dbReference type="EMBL" id="KI925457">
    <property type="protein sequence ID" value="ETW83089.1"/>
    <property type="molecule type" value="Genomic_DNA"/>
</dbReference>
<dbReference type="GeneID" id="20677558"/>
<keyword evidence="4" id="KW-0472">Membrane</keyword>
<dbReference type="PANTHER" id="PTHR12356:SF3">
    <property type="entry name" value="NUCLEAR MIGRATION PROTEIN NUDC"/>
    <property type="match status" value="1"/>
</dbReference>